<evidence type="ECO:0000313" key="2">
    <source>
        <dbReference type="Proteomes" id="UP000627446"/>
    </source>
</evidence>
<dbReference type="EMBL" id="JACOFZ010000072">
    <property type="protein sequence ID" value="MBC3883494.1"/>
    <property type="molecule type" value="Genomic_DNA"/>
</dbReference>
<protein>
    <submittedName>
        <fullName evidence="1">Uncharacterized protein</fullName>
    </submittedName>
</protein>
<reference evidence="1" key="1">
    <citation type="submission" date="2020-08" db="EMBL/GenBank/DDBJ databases">
        <title>Novel species isolated from subtropical streams in China.</title>
        <authorList>
            <person name="Lu H."/>
        </authorList>
    </citation>
    <scope>NUCLEOTIDE SEQUENCE</scope>
    <source>
        <strain evidence="1">LX22W</strain>
    </source>
</reference>
<feature type="non-terminal residue" evidence="1">
    <location>
        <position position="1"/>
    </location>
</feature>
<sequence>VLTDTTNPTAVVELANASAQNLAAITGSFAVSDADVGDTLTASVVGSPVVQLNGVNYTLPASATALTAAGAFSITP</sequence>
<feature type="non-terminal residue" evidence="1">
    <location>
        <position position="76"/>
    </location>
</feature>
<evidence type="ECO:0000313" key="1">
    <source>
        <dbReference type="EMBL" id="MBC3883494.1"/>
    </source>
</evidence>
<proteinExistence type="predicted"/>
<dbReference type="Proteomes" id="UP000627446">
    <property type="component" value="Unassembled WGS sequence"/>
</dbReference>
<gene>
    <name evidence="1" type="ORF">H8K36_19090</name>
</gene>
<accession>A0A923HY13</accession>
<organism evidence="1 2">
    <name type="scientific">Undibacterium nitidum</name>
    <dbReference type="NCBI Taxonomy" id="2762298"/>
    <lineage>
        <taxon>Bacteria</taxon>
        <taxon>Pseudomonadati</taxon>
        <taxon>Pseudomonadota</taxon>
        <taxon>Betaproteobacteria</taxon>
        <taxon>Burkholderiales</taxon>
        <taxon>Oxalobacteraceae</taxon>
        <taxon>Undibacterium</taxon>
    </lineage>
</organism>
<comment type="caution">
    <text evidence="1">The sequence shown here is derived from an EMBL/GenBank/DDBJ whole genome shotgun (WGS) entry which is preliminary data.</text>
</comment>
<keyword evidence="2" id="KW-1185">Reference proteome</keyword>
<dbReference type="AlphaFoldDB" id="A0A923HY13"/>
<dbReference type="RefSeq" id="WP_186918099.1">
    <property type="nucleotide sequence ID" value="NZ_JACOFZ010000072.1"/>
</dbReference>
<name>A0A923HY13_9BURK</name>